<evidence type="ECO:0000256" key="1">
    <source>
        <dbReference type="ARBA" id="ARBA00004236"/>
    </source>
</evidence>
<dbReference type="OrthoDB" id="1700835at2759"/>
<gene>
    <name evidence="4" type="ORF">Lalb_Chr07g0190401</name>
</gene>
<dbReference type="PROSITE" id="PS50011">
    <property type="entry name" value="PROTEIN_KINASE_DOM"/>
    <property type="match status" value="1"/>
</dbReference>
<dbReference type="PANTHER" id="PTHR45621">
    <property type="entry name" value="OS01G0588500 PROTEIN-RELATED"/>
    <property type="match status" value="1"/>
</dbReference>
<dbReference type="GO" id="GO:0005886">
    <property type="term" value="C:plasma membrane"/>
    <property type="evidence" value="ECO:0007669"/>
    <property type="project" value="UniProtKB-SubCell"/>
</dbReference>
<dbReference type="Pfam" id="PF07714">
    <property type="entry name" value="PK_Tyr_Ser-Thr"/>
    <property type="match status" value="1"/>
</dbReference>
<keyword evidence="4" id="KW-0808">Transferase</keyword>
<evidence type="ECO:0000313" key="5">
    <source>
        <dbReference type="Proteomes" id="UP000447434"/>
    </source>
</evidence>
<dbReference type="InterPro" id="IPR050823">
    <property type="entry name" value="Plant_Ser_Thr_Prot_Kinase"/>
</dbReference>
<protein>
    <submittedName>
        <fullName evidence="4">Putative transferase, protein kinase RLK-Pelle-RLCK-II family</fullName>
    </submittedName>
</protein>
<organism evidence="4 5">
    <name type="scientific">Lupinus albus</name>
    <name type="common">White lupine</name>
    <name type="synonym">Lupinus termis</name>
    <dbReference type="NCBI Taxonomy" id="3870"/>
    <lineage>
        <taxon>Eukaryota</taxon>
        <taxon>Viridiplantae</taxon>
        <taxon>Streptophyta</taxon>
        <taxon>Embryophyta</taxon>
        <taxon>Tracheophyta</taxon>
        <taxon>Spermatophyta</taxon>
        <taxon>Magnoliopsida</taxon>
        <taxon>eudicotyledons</taxon>
        <taxon>Gunneridae</taxon>
        <taxon>Pentapetalae</taxon>
        <taxon>rosids</taxon>
        <taxon>fabids</taxon>
        <taxon>Fabales</taxon>
        <taxon>Fabaceae</taxon>
        <taxon>Papilionoideae</taxon>
        <taxon>50 kb inversion clade</taxon>
        <taxon>genistoids sensu lato</taxon>
        <taxon>core genistoids</taxon>
        <taxon>Genisteae</taxon>
        <taxon>Lupinus</taxon>
    </lineage>
</organism>
<dbReference type="AlphaFoldDB" id="A0A6A4QBV8"/>
<dbReference type="InterPro" id="IPR011009">
    <property type="entry name" value="Kinase-like_dom_sf"/>
</dbReference>
<evidence type="ECO:0000259" key="3">
    <source>
        <dbReference type="PROSITE" id="PS50011"/>
    </source>
</evidence>
<comment type="subcellular location">
    <subcellularLocation>
        <location evidence="1">Cell membrane</location>
    </subcellularLocation>
</comment>
<keyword evidence="5" id="KW-1185">Reference proteome</keyword>
<name>A0A6A4QBV8_LUPAL</name>
<keyword evidence="2" id="KW-1003">Cell membrane</keyword>
<evidence type="ECO:0000313" key="4">
    <source>
        <dbReference type="EMBL" id="KAE9610794.1"/>
    </source>
</evidence>
<accession>A0A6A4QBV8</accession>
<dbReference type="InterPro" id="IPR000719">
    <property type="entry name" value="Prot_kinase_dom"/>
</dbReference>
<dbReference type="EMBL" id="WOCE01000007">
    <property type="protein sequence ID" value="KAE9610794.1"/>
    <property type="molecule type" value="Genomic_DNA"/>
</dbReference>
<dbReference type="InterPro" id="IPR001245">
    <property type="entry name" value="Ser-Thr/Tyr_kinase_cat_dom"/>
</dbReference>
<reference evidence="5" key="1">
    <citation type="journal article" date="2020" name="Nat. Commun.">
        <title>Genome sequence of the cluster root forming white lupin.</title>
        <authorList>
            <person name="Hufnagel B."/>
            <person name="Marques A."/>
            <person name="Soriano A."/>
            <person name="Marques L."/>
            <person name="Divol F."/>
            <person name="Doumas P."/>
            <person name="Sallet E."/>
            <person name="Mancinotti D."/>
            <person name="Carrere S."/>
            <person name="Marande W."/>
            <person name="Arribat S."/>
            <person name="Keller J."/>
            <person name="Huneau C."/>
            <person name="Blein T."/>
            <person name="Aime D."/>
            <person name="Laguerre M."/>
            <person name="Taylor J."/>
            <person name="Schubert V."/>
            <person name="Nelson M."/>
            <person name="Geu-Flores F."/>
            <person name="Crespi M."/>
            <person name="Gallardo-Guerrero K."/>
            <person name="Delaux P.-M."/>
            <person name="Salse J."/>
            <person name="Berges H."/>
            <person name="Guyot R."/>
            <person name="Gouzy J."/>
            <person name="Peret B."/>
        </authorList>
    </citation>
    <scope>NUCLEOTIDE SEQUENCE [LARGE SCALE GENOMIC DNA]</scope>
    <source>
        <strain evidence="5">cv. Amiga</strain>
    </source>
</reference>
<feature type="domain" description="Protein kinase" evidence="3">
    <location>
        <begin position="1"/>
        <end position="149"/>
    </location>
</feature>
<evidence type="ECO:0000256" key="2">
    <source>
        <dbReference type="ARBA" id="ARBA00022475"/>
    </source>
</evidence>
<dbReference type="GO" id="GO:0005524">
    <property type="term" value="F:ATP binding"/>
    <property type="evidence" value="ECO:0007669"/>
    <property type="project" value="InterPro"/>
</dbReference>
<dbReference type="SUPFAM" id="SSF56112">
    <property type="entry name" value="Protein kinase-like (PK-like)"/>
    <property type="match status" value="1"/>
</dbReference>
<dbReference type="Gene3D" id="1.10.510.10">
    <property type="entry name" value="Transferase(Phosphotransferase) domain 1"/>
    <property type="match status" value="1"/>
</dbReference>
<keyword evidence="4" id="KW-0418">Kinase</keyword>
<keyword evidence="2" id="KW-0472">Membrane</keyword>
<sequence length="238" mass="26729">MYNDFSTANIQIDKDFRAKLSGYGCVGHICEEEISNDSSAVGCLPVETLERGILTPKSNVWSFGIILLELLTGRQNLDSYYPKEERDLVKWSSPFLVDGYKLLSIMDPKLKGRFPYKAARALAEITQRCLKKEPSERPNMRTVVNHLKIVQDLRYSRWLEPEALIFGEDMSRSTSSNGIITHASIEPKLSFSPTISTPPLSPPLPSQACSSTLVEEFNKLVNWKSSHTVSRRAGVEGF</sequence>
<dbReference type="Proteomes" id="UP000447434">
    <property type="component" value="Chromosome 7"/>
</dbReference>
<proteinExistence type="predicted"/>
<comment type="caution">
    <text evidence="4">The sequence shown here is derived from an EMBL/GenBank/DDBJ whole genome shotgun (WGS) entry which is preliminary data.</text>
</comment>
<dbReference type="GO" id="GO:0004672">
    <property type="term" value="F:protein kinase activity"/>
    <property type="evidence" value="ECO:0007669"/>
    <property type="project" value="InterPro"/>
</dbReference>